<evidence type="ECO:0000313" key="2">
    <source>
        <dbReference type="EMBL" id="QJA60940.1"/>
    </source>
</evidence>
<name>A0A6H1ZGK2_9ZZZZ</name>
<gene>
    <name evidence="2" type="ORF">MM415B01016_0009</name>
    <name evidence="1" type="ORF">TM448A00494_0031</name>
</gene>
<evidence type="ECO:0000313" key="1">
    <source>
        <dbReference type="EMBL" id="QJA46684.1"/>
    </source>
</evidence>
<dbReference type="AlphaFoldDB" id="A0A6H1ZGK2"/>
<dbReference type="EMBL" id="MT144018">
    <property type="protein sequence ID" value="QJA46684.1"/>
    <property type="molecule type" value="Genomic_DNA"/>
</dbReference>
<protein>
    <submittedName>
        <fullName evidence="1">Uncharacterized protein</fullName>
    </submittedName>
</protein>
<sequence length="181" mass="21025">MHGSFRGYRVRAISPRDAWSQAELELLKTHWPNVKMLCRLLPRRTVRAMQAKANRCGLTPEWTRHMWTAREHSDLRRMVAMGCTRRQIAMHLGLSVQQVAARMQYTGIKMPKRRPVPCGDERIDSIRQRAFDLNMSMTEFDRSLGYTRRFSNCFKGKQMSLSSIGRAVVALGGKLQIEWED</sequence>
<dbReference type="EMBL" id="MT141426">
    <property type="protein sequence ID" value="QJA60940.1"/>
    <property type="molecule type" value="Genomic_DNA"/>
</dbReference>
<proteinExistence type="predicted"/>
<accession>A0A6H1ZGK2</accession>
<organism evidence="1">
    <name type="scientific">viral metagenome</name>
    <dbReference type="NCBI Taxonomy" id="1070528"/>
    <lineage>
        <taxon>unclassified sequences</taxon>
        <taxon>metagenomes</taxon>
        <taxon>organismal metagenomes</taxon>
    </lineage>
</organism>
<reference evidence="1" key="1">
    <citation type="submission" date="2020-03" db="EMBL/GenBank/DDBJ databases">
        <title>The deep terrestrial virosphere.</title>
        <authorList>
            <person name="Holmfeldt K."/>
            <person name="Nilsson E."/>
            <person name="Simone D."/>
            <person name="Lopez-Fernandez M."/>
            <person name="Wu X."/>
            <person name="de Brujin I."/>
            <person name="Lundin D."/>
            <person name="Andersson A."/>
            <person name="Bertilsson S."/>
            <person name="Dopson M."/>
        </authorList>
    </citation>
    <scope>NUCLEOTIDE SEQUENCE</scope>
    <source>
        <strain evidence="2">MM415B01016</strain>
        <strain evidence="1">TM448A00494</strain>
    </source>
</reference>